<evidence type="ECO:0000259" key="12">
    <source>
        <dbReference type="PROSITE" id="PS51198"/>
    </source>
</evidence>
<keyword evidence="15" id="KW-1185">Reference proteome</keyword>
<keyword evidence="6" id="KW-0413">Isomerase</keyword>
<reference evidence="14 15" key="1">
    <citation type="journal article" date="2011" name="Science">
        <title>The Selaginella genome identifies genetic changes associated with the evolution of vascular plants.</title>
        <authorList>
            <person name="Banks J.A."/>
            <person name="Nishiyama T."/>
            <person name="Hasebe M."/>
            <person name="Bowman J.L."/>
            <person name="Gribskov M."/>
            <person name="dePamphilis C."/>
            <person name="Albert V.A."/>
            <person name="Aono N."/>
            <person name="Aoyama T."/>
            <person name="Ambrose B.A."/>
            <person name="Ashton N.W."/>
            <person name="Axtell M.J."/>
            <person name="Barker E."/>
            <person name="Barker M.S."/>
            <person name="Bennetzen J.L."/>
            <person name="Bonawitz N.D."/>
            <person name="Chapple C."/>
            <person name="Cheng C."/>
            <person name="Correa L.G."/>
            <person name="Dacre M."/>
            <person name="DeBarry J."/>
            <person name="Dreyer I."/>
            <person name="Elias M."/>
            <person name="Engstrom E.M."/>
            <person name="Estelle M."/>
            <person name="Feng L."/>
            <person name="Finet C."/>
            <person name="Floyd S.K."/>
            <person name="Frommer W.B."/>
            <person name="Fujita T."/>
            <person name="Gramzow L."/>
            <person name="Gutensohn M."/>
            <person name="Harholt J."/>
            <person name="Hattori M."/>
            <person name="Heyl A."/>
            <person name="Hirai T."/>
            <person name="Hiwatashi Y."/>
            <person name="Ishikawa M."/>
            <person name="Iwata M."/>
            <person name="Karol K.G."/>
            <person name="Koehler B."/>
            <person name="Kolukisaoglu U."/>
            <person name="Kubo M."/>
            <person name="Kurata T."/>
            <person name="Lalonde S."/>
            <person name="Li K."/>
            <person name="Li Y."/>
            <person name="Litt A."/>
            <person name="Lyons E."/>
            <person name="Manning G."/>
            <person name="Maruyama T."/>
            <person name="Michael T.P."/>
            <person name="Mikami K."/>
            <person name="Miyazaki S."/>
            <person name="Morinaga S."/>
            <person name="Murata T."/>
            <person name="Mueller-Roeber B."/>
            <person name="Nelson D.R."/>
            <person name="Obara M."/>
            <person name="Oguri Y."/>
            <person name="Olmstead R.G."/>
            <person name="Onodera N."/>
            <person name="Petersen B.L."/>
            <person name="Pils B."/>
            <person name="Prigge M."/>
            <person name="Rensing S.A."/>
            <person name="Riano-Pachon D.M."/>
            <person name="Roberts A.W."/>
            <person name="Sato Y."/>
            <person name="Scheller H.V."/>
            <person name="Schulz B."/>
            <person name="Schulz C."/>
            <person name="Shakirov E.V."/>
            <person name="Shibagaki N."/>
            <person name="Shinohara N."/>
            <person name="Shippen D.E."/>
            <person name="Soerensen I."/>
            <person name="Sotooka R."/>
            <person name="Sugimoto N."/>
            <person name="Sugita M."/>
            <person name="Sumikawa N."/>
            <person name="Tanurdzic M."/>
            <person name="Theissen G."/>
            <person name="Ulvskov P."/>
            <person name="Wakazuki S."/>
            <person name="Weng J.K."/>
            <person name="Willats W.W."/>
            <person name="Wipf D."/>
            <person name="Wolf P.G."/>
            <person name="Yang L."/>
            <person name="Zimmer A.D."/>
            <person name="Zhu Q."/>
            <person name="Mitros T."/>
            <person name="Hellsten U."/>
            <person name="Loque D."/>
            <person name="Otillar R."/>
            <person name="Salamov A."/>
            <person name="Schmutz J."/>
            <person name="Shapiro H."/>
            <person name="Lindquist E."/>
            <person name="Lucas S."/>
            <person name="Rokhsar D."/>
            <person name="Grigoriev I.V."/>
        </authorList>
    </citation>
    <scope>NUCLEOTIDE SEQUENCE [LARGE SCALE GENOMIC DNA]</scope>
</reference>
<keyword evidence="2 10" id="KW-0547">Nucleotide-binding</keyword>
<dbReference type="GO" id="GO:0005634">
    <property type="term" value="C:nucleus"/>
    <property type="evidence" value="ECO:0000318"/>
    <property type="project" value="GO_Central"/>
</dbReference>
<dbReference type="KEGG" id="smo:SELMODRAFT_429070"/>
<dbReference type="STRING" id="88036.D8T4Z2"/>
<dbReference type="PROSITE" id="PS51198">
    <property type="entry name" value="UVRD_HELICASE_ATP_BIND"/>
    <property type="match status" value="1"/>
</dbReference>
<dbReference type="SUPFAM" id="SSF52540">
    <property type="entry name" value="P-loop containing nucleoside triphosphate hydrolases"/>
    <property type="match status" value="1"/>
</dbReference>
<evidence type="ECO:0000313" key="15">
    <source>
        <dbReference type="Proteomes" id="UP000001514"/>
    </source>
</evidence>
<dbReference type="Gene3D" id="3.40.50.300">
    <property type="entry name" value="P-loop containing nucleotide triphosphate hydrolases"/>
    <property type="match status" value="2"/>
</dbReference>
<dbReference type="Gene3D" id="1.10.486.10">
    <property type="entry name" value="PCRA, domain 4"/>
    <property type="match status" value="1"/>
</dbReference>
<dbReference type="InterPro" id="IPR027417">
    <property type="entry name" value="P-loop_NTPase"/>
</dbReference>
<evidence type="ECO:0000256" key="8">
    <source>
        <dbReference type="ARBA" id="ARBA00034808"/>
    </source>
</evidence>
<dbReference type="InterPro" id="IPR000212">
    <property type="entry name" value="DNA_helicase_UvrD/REP"/>
</dbReference>
<evidence type="ECO:0000256" key="1">
    <source>
        <dbReference type="ARBA" id="ARBA00009922"/>
    </source>
</evidence>
<feature type="domain" description="UvrD-like helicase ATP-binding" evidence="12">
    <location>
        <begin position="252"/>
        <end position="536"/>
    </location>
</feature>
<dbReference type="eggNOG" id="KOG2108">
    <property type="taxonomic scope" value="Eukaryota"/>
</dbReference>
<dbReference type="GO" id="GO:0043138">
    <property type="term" value="F:3'-5' DNA helicase activity"/>
    <property type="evidence" value="ECO:0000318"/>
    <property type="project" value="GO_Central"/>
</dbReference>
<dbReference type="GO" id="GO:0003677">
    <property type="term" value="F:DNA binding"/>
    <property type="evidence" value="ECO:0007669"/>
    <property type="project" value="InterPro"/>
</dbReference>
<evidence type="ECO:0000256" key="4">
    <source>
        <dbReference type="ARBA" id="ARBA00022806"/>
    </source>
</evidence>
<gene>
    <name evidence="14" type="ORF">SELMODRAFT_429070</name>
</gene>
<accession>D8T4Z2</accession>
<dbReference type="PANTHER" id="PTHR11070">
    <property type="entry name" value="UVRD / RECB / PCRA DNA HELICASE FAMILY MEMBER"/>
    <property type="match status" value="1"/>
</dbReference>
<comment type="catalytic activity">
    <reaction evidence="7">
        <text>Couples ATP hydrolysis with the unwinding of duplex DNA by translocating in the 3'-5' direction.</text>
        <dbReference type="EC" id="5.6.2.4"/>
    </reaction>
</comment>
<dbReference type="GO" id="GO:0000725">
    <property type="term" value="P:recombinational repair"/>
    <property type="evidence" value="ECO:0000318"/>
    <property type="project" value="GO_Central"/>
</dbReference>
<dbReference type="Gramene" id="EFJ08315">
    <property type="protein sequence ID" value="EFJ08315"/>
    <property type="gene ID" value="SELMODRAFT_429070"/>
</dbReference>
<comment type="similarity">
    <text evidence="1">Belongs to the helicase family. UvrD subfamily.</text>
</comment>
<dbReference type="CDD" id="cd17932">
    <property type="entry name" value="DEXQc_UvrD"/>
    <property type="match status" value="1"/>
</dbReference>
<evidence type="ECO:0000256" key="11">
    <source>
        <dbReference type="SAM" id="MobiDB-lite"/>
    </source>
</evidence>
<evidence type="ECO:0000256" key="5">
    <source>
        <dbReference type="ARBA" id="ARBA00022840"/>
    </source>
</evidence>
<keyword evidence="3 10" id="KW-0378">Hydrolase</keyword>
<evidence type="ECO:0000256" key="6">
    <source>
        <dbReference type="ARBA" id="ARBA00023235"/>
    </source>
</evidence>
<dbReference type="PANTHER" id="PTHR11070:SF61">
    <property type="entry name" value="DNA 3'-5' HELICASE"/>
    <property type="match status" value="1"/>
</dbReference>
<dbReference type="HOGENOM" id="CLU_271315_0_0_1"/>
<evidence type="ECO:0000256" key="3">
    <source>
        <dbReference type="ARBA" id="ARBA00022801"/>
    </source>
</evidence>
<dbReference type="InterPro" id="IPR014016">
    <property type="entry name" value="UvrD-like_ATP-bd"/>
</dbReference>
<sequence>MVMLLGSVSAGGGGSPPEGFQLRRSSSFARLRQIVRCGRSASLNGSPSPSSQANLHKDRESIRATKERCPYSAISLHNPSVPYEFRMPLHYPRYTKAEYEQMPEWLLDRLLEEYGLPARSMGGLEAKRQDACSARSSEHGFWPAIALPRRGWLGNPSAQALLWTRDRGRKSPDRKKVCGVRPPLADVDVNAAVGGGKAEVSTVGPRTSLGAFEDFDDFDEDAFEEIDRLCSKRNEDARDGGSAADMPTYLRKLNVSQRDAALSSIGKPLLIVAGPGSGKTSTMVARILTLLNEGVDSKNILGMTFTTAAATEMMDRVAAVVGKEASKELMISTFHSFCLQLCRSHAEKLNRTSEFLVYGASQQRKAVIEATRLALEATESCDAQKPEVWRERAKKWQRFVTQAKASGQDSEQIEKSGNHLGADILRHYERILASCNSLDYHDFIGFAVKLLTDHPDVSAECHNTWAYVLVDEFQDTSVMQYKLLRLLSLHGRVTVVGDDDQSIFSFNGANSLGFSTFRNDFPNHKEVRLHQNYRSTGCIVEAARCVIQNNDSGCSAKVVRTDNDFGEKIVVMECRNEEAQCAFVVDEILEKASMASDIKPVFANFAILYRRQVTGKIFQSAFRSRKIPFNMHGVAVYRKKVVKDVIALLWTSLGRSGTVFERRVFKALYGGDKTETKKAVEYVEKYGKNENCSFLEAAEIIFTAKVSGTFSRRQLSQGRKVLTTVEMVKRLAAKEQSLSSLVTAVLNMLPQRRAFESRAIVDESGGKLLNEDEDCRTVLDYLLDDVSEFLCKHIRLQEEVKPNSRQLGCSVLLKDFLDHITVRETENFRTRREENHNSVTLTTMHQSKGLEWDSVFIVKANELETPLLHESSSLEEERRLFYVAMTRARKKLYIVYIVVNPQRQILQPSRFLSELPRQHLQFEARGYLTVLDVLDENALTDSSAFLRSFNIEARSTIASIFHQWAKKSAFQDPKRLLMKVGLAIDERLRSKTAKNKDTLHALKRSLTDDAAFAYADQIVKWEKLPAHERSVHMAERQQQLNRLWICTDRPSKTLIVDCVSSELRLHCESIFTSSCVEVDRAVQGFVIIDQGKGFAEIQILGRTDGYWGNLPERNARRNGNAWEKIARRNGNAWERNAGNVWERNGEGSGIVWNGNSENGKNWEKTRGSADLEGEVDLETTASSVGSAPCRRWFGKSSSSRGKTDDEGEEIEDCVGLLLPVIAIAMRELCSVRKHEGPDSIDLPSIRQPVIEWPPHHSTHTCWEHANRVGDLERELHREGSRFVGCYSSLGG</sequence>
<dbReference type="Pfam" id="PF00580">
    <property type="entry name" value="UvrD-helicase"/>
    <property type="match status" value="1"/>
</dbReference>
<keyword evidence="5 10" id="KW-0067">ATP-binding</keyword>
<dbReference type="InterPro" id="IPR014017">
    <property type="entry name" value="DNA_helicase_UvrD-like_C"/>
</dbReference>
<evidence type="ECO:0000256" key="10">
    <source>
        <dbReference type="PROSITE-ProRule" id="PRU00560"/>
    </source>
</evidence>
<dbReference type="EMBL" id="GL377675">
    <property type="protein sequence ID" value="EFJ08315.1"/>
    <property type="molecule type" value="Genomic_DNA"/>
</dbReference>
<evidence type="ECO:0000256" key="2">
    <source>
        <dbReference type="ARBA" id="ARBA00022741"/>
    </source>
</evidence>
<protein>
    <recommendedName>
        <fullName evidence="8">DNA 3'-5' helicase</fullName>
        <ecNumber evidence="8">5.6.2.4</ecNumber>
    </recommendedName>
</protein>
<evidence type="ECO:0000313" key="14">
    <source>
        <dbReference type="EMBL" id="EFJ08315.1"/>
    </source>
</evidence>
<dbReference type="Proteomes" id="UP000001514">
    <property type="component" value="Unassembled WGS sequence"/>
</dbReference>
<evidence type="ECO:0000256" key="9">
    <source>
        <dbReference type="ARBA" id="ARBA00048988"/>
    </source>
</evidence>
<keyword evidence="4 10" id="KW-0347">Helicase</keyword>
<dbReference type="Gene3D" id="1.10.10.160">
    <property type="match status" value="1"/>
</dbReference>
<dbReference type="Pfam" id="PF13361">
    <property type="entry name" value="UvrD_C"/>
    <property type="match status" value="1"/>
</dbReference>
<name>D8T4Z2_SELML</name>
<organism evidence="15">
    <name type="scientific">Selaginella moellendorffii</name>
    <name type="common">Spikemoss</name>
    <dbReference type="NCBI Taxonomy" id="88036"/>
    <lineage>
        <taxon>Eukaryota</taxon>
        <taxon>Viridiplantae</taxon>
        <taxon>Streptophyta</taxon>
        <taxon>Embryophyta</taxon>
        <taxon>Tracheophyta</taxon>
        <taxon>Lycopodiopsida</taxon>
        <taxon>Selaginellales</taxon>
        <taxon>Selaginellaceae</taxon>
        <taxon>Selaginella</taxon>
    </lineage>
</organism>
<evidence type="ECO:0000256" key="7">
    <source>
        <dbReference type="ARBA" id="ARBA00034617"/>
    </source>
</evidence>
<evidence type="ECO:0000259" key="13">
    <source>
        <dbReference type="PROSITE" id="PS51217"/>
    </source>
</evidence>
<dbReference type="GO" id="GO:0016787">
    <property type="term" value="F:hydrolase activity"/>
    <property type="evidence" value="ECO:0007669"/>
    <property type="project" value="UniProtKB-UniRule"/>
</dbReference>
<dbReference type="InParanoid" id="D8T4Z2"/>
<dbReference type="CDD" id="cd18807">
    <property type="entry name" value="SF1_C_UvrD"/>
    <property type="match status" value="1"/>
</dbReference>
<dbReference type="EC" id="5.6.2.4" evidence="8"/>
<dbReference type="PROSITE" id="PS51217">
    <property type="entry name" value="UVRD_HELICASE_CTER"/>
    <property type="match status" value="1"/>
</dbReference>
<feature type="binding site" evidence="10">
    <location>
        <begin position="273"/>
        <end position="280"/>
    </location>
    <ligand>
        <name>ATP</name>
        <dbReference type="ChEBI" id="CHEBI:30616"/>
    </ligand>
</feature>
<proteinExistence type="inferred from homology"/>
<dbReference type="GO" id="GO:0005524">
    <property type="term" value="F:ATP binding"/>
    <property type="evidence" value="ECO:0007669"/>
    <property type="project" value="UniProtKB-UniRule"/>
</dbReference>
<comment type="catalytic activity">
    <reaction evidence="9">
        <text>ATP + H2O = ADP + phosphate + H(+)</text>
        <dbReference type="Rhea" id="RHEA:13065"/>
        <dbReference type="ChEBI" id="CHEBI:15377"/>
        <dbReference type="ChEBI" id="CHEBI:15378"/>
        <dbReference type="ChEBI" id="CHEBI:30616"/>
        <dbReference type="ChEBI" id="CHEBI:43474"/>
        <dbReference type="ChEBI" id="CHEBI:456216"/>
        <dbReference type="EC" id="5.6.2.4"/>
    </reaction>
</comment>
<feature type="region of interest" description="Disordered" evidence="11">
    <location>
        <begin position="40"/>
        <end position="59"/>
    </location>
</feature>
<feature type="domain" description="UvrD-like helicase C-terminal" evidence="13">
    <location>
        <begin position="537"/>
        <end position="849"/>
    </location>
</feature>
<dbReference type="InterPro" id="IPR056139">
    <property type="entry name" value="DUF7722"/>
</dbReference>
<dbReference type="FunCoup" id="D8T4Z2">
    <property type="interactions" value="884"/>
</dbReference>
<dbReference type="InterPro" id="IPR013986">
    <property type="entry name" value="DExx_box_DNA_helicase_dom_sf"/>
</dbReference>
<dbReference type="Pfam" id="PF24847">
    <property type="entry name" value="DUF7722"/>
    <property type="match status" value="1"/>
</dbReference>